<organism evidence="2 3">
    <name type="scientific">Staphylothermus hellenicus (strain DSM 12710 / JCM 10830 / BK20S6-10-b1 / P8)</name>
    <dbReference type="NCBI Taxonomy" id="591019"/>
    <lineage>
        <taxon>Archaea</taxon>
        <taxon>Thermoproteota</taxon>
        <taxon>Thermoprotei</taxon>
        <taxon>Desulfurococcales</taxon>
        <taxon>Desulfurococcaceae</taxon>
        <taxon>Staphylothermus</taxon>
    </lineage>
</organism>
<dbReference type="SUPFAM" id="SSF56281">
    <property type="entry name" value="Metallo-hydrolase/oxidoreductase"/>
    <property type="match status" value="1"/>
</dbReference>
<dbReference type="InterPro" id="IPR036866">
    <property type="entry name" value="RibonucZ/Hydroxyglut_hydro"/>
</dbReference>
<dbReference type="eggNOG" id="arCOG00969">
    <property type="taxonomic scope" value="Archaea"/>
</dbReference>
<dbReference type="RefSeq" id="WP_013142910.1">
    <property type="nucleotide sequence ID" value="NC_014205.1"/>
</dbReference>
<dbReference type="OrthoDB" id="21331at2157"/>
<dbReference type="HAMAP" id="MF_01406">
    <property type="entry name" value="UPF0282"/>
    <property type="match status" value="1"/>
</dbReference>
<dbReference type="GO" id="GO:0016787">
    <property type="term" value="F:hydrolase activity"/>
    <property type="evidence" value="ECO:0007669"/>
    <property type="project" value="UniProtKB-KW"/>
</dbReference>
<sequence>MPIKVYPLAFDSMGVRSQAVLVVVNGYKILIDPGVALAPKRHGLPPTDLELKALDIVRRKIIEVGRKSDIVIVTHYHYDHHPYPNDKEMYEEIFTGKKVFMKAYEDEVTGSARSRGKKFHKNIKDIASEIIVADGNKFRIGKNIILEFSPPVWHGPVGSKVGRVIMVNIRKGRSSFIHSSDAQNLADPDALKWVLEKKPTFIIIDGYPTILMGWRVSKKDFVESIENVKKAITDTPAKTIILDHHIVRDKNFKEKMKEIYELAEKHGKKVLTAAEYMGLENLQLEALRKDIKKGKVKLNEHDIENYYKKLYSKIKI</sequence>
<reference evidence="3" key="1">
    <citation type="submission" date="2010-05" db="EMBL/GenBank/DDBJ databases">
        <title>Complete sequence of Staphylothermus hellenicus DSM 12710.</title>
        <authorList>
            <consortium name="US DOE Joint Genome Institute"/>
            <person name="Lucas S."/>
            <person name="Copeland A."/>
            <person name="Lapidus A."/>
            <person name="Cheng J.-F."/>
            <person name="Bruce D."/>
            <person name="Goodwin L."/>
            <person name="Pitluck S."/>
            <person name="Davenport K."/>
            <person name="Detter J.C."/>
            <person name="Han C."/>
            <person name="Tapia R."/>
            <person name="Larimer F."/>
            <person name="Land M."/>
            <person name="Hauser L."/>
            <person name="Kyrpides N."/>
            <person name="Mikhailova N."/>
            <person name="Anderson I.J."/>
            <person name="Woyke T."/>
        </authorList>
    </citation>
    <scope>NUCLEOTIDE SEQUENCE [LARGE SCALE GENOMIC DNA]</scope>
    <source>
        <strain evidence="3">DSM 12710 / JCM 10830 / BK20S6-10-b1 / P8</strain>
    </source>
</reference>
<dbReference type="Gene3D" id="3.60.15.10">
    <property type="entry name" value="Ribonuclease Z/Hydroxyacylglutathione hydrolase-like"/>
    <property type="match status" value="1"/>
</dbReference>
<dbReference type="Proteomes" id="UP000002573">
    <property type="component" value="Chromosome"/>
</dbReference>
<keyword evidence="2" id="KW-0378">Hydrolase</keyword>
<keyword evidence="3" id="KW-1185">Reference proteome</keyword>
<dbReference type="STRING" id="591019.Shell_0586"/>
<name>D7DC15_STAHD</name>
<protein>
    <recommendedName>
        <fullName evidence="1">UPF0282 protein Shell_0586</fullName>
    </recommendedName>
</protein>
<dbReference type="AlphaFoldDB" id="D7DC15"/>
<gene>
    <name evidence="2" type="ordered locus">Shell_0586</name>
</gene>
<dbReference type="GeneID" id="9233875"/>
<accession>D7DC15</accession>
<dbReference type="InterPro" id="IPR050114">
    <property type="entry name" value="UPF0173_UPF0282_UlaG_hydrolase"/>
</dbReference>
<evidence type="ECO:0000313" key="2">
    <source>
        <dbReference type="EMBL" id="ADI31712.1"/>
    </source>
</evidence>
<evidence type="ECO:0000313" key="3">
    <source>
        <dbReference type="Proteomes" id="UP000002573"/>
    </source>
</evidence>
<reference evidence="2 3" key="2">
    <citation type="journal article" date="2011" name="Stand. Genomic Sci.">
        <title>Complete genome sequence of Staphylothermus hellenicus P8.</title>
        <authorList>
            <person name="Anderson I."/>
            <person name="Wirth R."/>
            <person name="Lucas S."/>
            <person name="Copeland A."/>
            <person name="Lapidus A."/>
            <person name="Cheng J.F."/>
            <person name="Goodwin L."/>
            <person name="Pitluck S."/>
            <person name="Davenport K."/>
            <person name="Detter J.C."/>
            <person name="Han C."/>
            <person name="Tapia R."/>
            <person name="Land M."/>
            <person name="Hauser L."/>
            <person name="Pati A."/>
            <person name="Mikhailova N."/>
            <person name="Woyke T."/>
            <person name="Klenk H.P."/>
            <person name="Kyrpides N."/>
            <person name="Ivanova N."/>
        </authorList>
    </citation>
    <scope>NUCLEOTIDE SEQUENCE [LARGE SCALE GENOMIC DNA]</scope>
    <source>
        <strain evidence="3">DSM 12710 / JCM 10830 / BK20S6-10-b1 / P8</strain>
    </source>
</reference>
<dbReference type="KEGG" id="shc:Shell_0586"/>
<dbReference type="EMBL" id="CP002051">
    <property type="protein sequence ID" value="ADI31712.1"/>
    <property type="molecule type" value="Genomic_DNA"/>
</dbReference>
<dbReference type="PANTHER" id="PTHR43546:SF4">
    <property type="entry name" value="UPF0282 PROTEIN MJ1629"/>
    <property type="match status" value="1"/>
</dbReference>
<proteinExistence type="inferred from homology"/>
<comment type="similarity">
    <text evidence="1">Belongs to the UPF0282 family.</text>
</comment>
<dbReference type="HOGENOM" id="CLU_079268_0_0_2"/>
<dbReference type="PIRSF" id="PIRSF004944">
    <property type="entry name" value="UCP004944_hydrls"/>
    <property type="match status" value="1"/>
</dbReference>
<dbReference type="PANTHER" id="PTHR43546">
    <property type="entry name" value="UPF0173 METAL-DEPENDENT HYDROLASE MJ1163-RELATED"/>
    <property type="match status" value="1"/>
</dbReference>
<evidence type="ECO:0000256" key="1">
    <source>
        <dbReference type="HAMAP-Rule" id="MF_01406"/>
    </source>
</evidence>
<dbReference type="InterPro" id="IPR014426">
    <property type="entry name" value="UPF0282_hydrls"/>
</dbReference>